<keyword evidence="1" id="KW-1133">Transmembrane helix</keyword>
<dbReference type="Proteomes" id="UP000652567">
    <property type="component" value="Unassembled WGS sequence"/>
</dbReference>
<evidence type="ECO:0000313" key="2">
    <source>
        <dbReference type="EMBL" id="MBE8716320.1"/>
    </source>
</evidence>
<dbReference type="EMBL" id="PRDL01000001">
    <property type="protein sequence ID" value="MBE8716320.1"/>
    <property type="molecule type" value="Genomic_DNA"/>
</dbReference>
<keyword evidence="3" id="KW-1185">Reference proteome</keyword>
<keyword evidence="1" id="KW-0472">Membrane</keyword>
<feature type="transmembrane region" description="Helical" evidence="1">
    <location>
        <begin position="36"/>
        <end position="55"/>
    </location>
</feature>
<protein>
    <submittedName>
        <fullName evidence="2">Uncharacterized protein</fullName>
    </submittedName>
</protein>
<evidence type="ECO:0000256" key="1">
    <source>
        <dbReference type="SAM" id="Phobius"/>
    </source>
</evidence>
<reference evidence="2" key="1">
    <citation type="submission" date="2018-07" db="EMBL/GenBank/DDBJ databases">
        <title>Genome assembly of strain Ka43.</title>
        <authorList>
            <person name="Kukolya J."/>
            <person name="Nagy I."/>
            <person name="Horvath B."/>
            <person name="Toth A."/>
        </authorList>
    </citation>
    <scope>NUCLEOTIDE SEQUENCE</scope>
    <source>
        <strain evidence="2">KB43</strain>
    </source>
</reference>
<accession>A0A928UZZ4</accession>
<proteinExistence type="predicted"/>
<organism evidence="2 3">
    <name type="scientific">Cellvibrio polysaccharolyticus</name>
    <dbReference type="NCBI Taxonomy" id="2082724"/>
    <lineage>
        <taxon>Bacteria</taxon>
        <taxon>Pseudomonadati</taxon>
        <taxon>Pseudomonadota</taxon>
        <taxon>Gammaproteobacteria</taxon>
        <taxon>Cellvibrionales</taxon>
        <taxon>Cellvibrionaceae</taxon>
        <taxon>Cellvibrio</taxon>
    </lineage>
</organism>
<keyword evidence="1" id="KW-0812">Transmembrane</keyword>
<dbReference type="RefSeq" id="WP_193907304.1">
    <property type="nucleotide sequence ID" value="NZ_PRDL01000001.1"/>
</dbReference>
<comment type="caution">
    <text evidence="2">The sequence shown here is derived from an EMBL/GenBank/DDBJ whole genome shotgun (WGS) entry which is preliminary data.</text>
</comment>
<sequence>MMNSKIKSFAVALGLSAWAVAALVLTEMVGKFESVWIFFAVFLVSILSMIYSDYIESKKSTQSLKIK</sequence>
<gene>
    <name evidence="2" type="ORF">C4F51_03860</name>
</gene>
<name>A0A928UZZ4_9GAMM</name>
<dbReference type="AlphaFoldDB" id="A0A928UZZ4"/>
<evidence type="ECO:0000313" key="3">
    <source>
        <dbReference type="Proteomes" id="UP000652567"/>
    </source>
</evidence>